<comment type="caution">
    <text evidence="1">The sequence shown here is derived from an EMBL/GenBank/DDBJ whole genome shotgun (WGS) entry which is preliminary data.</text>
</comment>
<gene>
    <name evidence="1" type="ORF">DXB31_05445</name>
</gene>
<sequence length="105" mass="12361">MKAKLININANEISKVKKTRFENVKAKIKVSYDYDKNNLLNLNYLIKVGDNNYDYLITKCQYEISEYNYSLDEKIVLNQAIDLLHERIEILLSLLTEEMGIKLQD</sequence>
<dbReference type="EMBL" id="QSVF01000010">
    <property type="protein sequence ID" value="RGO10473.1"/>
    <property type="molecule type" value="Genomic_DNA"/>
</dbReference>
<dbReference type="Proteomes" id="UP000261087">
    <property type="component" value="Unassembled WGS sequence"/>
</dbReference>
<proteinExistence type="predicted"/>
<name>A0A3E5FS36_9FIRM</name>
<protein>
    <submittedName>
        <fullName evidence="1">Uncharacterized protein</fullName>
    </submittedName>
</protein>
<organism evidence="1 2">
    <name type="scientific">Thomasclavelia spiroformis</name>
    <dbReference type="NCBI Taxonomy" id="29348"/>
    <lineage>
        <taxon>Bacteria</taxon>
        <taxon>Bacillati</taxon>
        <taxon>Bacillota</taxon>
        <taxon>Erysipelotrichia</taxon>
        <taxon>Erysipelotrichales</taxon>
        <taxon>Coprobacillaceae</taxon>
        <taxon>Thomasclavelia</taxon>
    </lineage>
</organism>
<evidence type="ECO:0000313" key="1">
    <source>
        <dbReference type="EMBL" id="RGO10473.1"/>
    </source>
</evidence>
<reference evidence="1 2" key="1">
    <citation type="submission" date="2018-08" db="EMBL/GenBank/DDBJ databases">
        <title>A genome reference for cultivated species of the human gut microbiota.</title>
        <authorList>
            <person name="Zou Y."/>
            <person name="Xue W."/>
            <person name="Luo G."/>
        </authorList>
    </citation>
    <scope>NUCLEOTIDE SEQUENCE [LARGE SCALE GENOMIC DNA]</scope>
    <source>
        <strain evidence="1 2">OM02-6</strain>
    </source>
</reference>
<dbReference type="AlphaFoldDB" id="A0A3E5FS36"/>
<evidence type="ECO:0000313" key="2">
    <source>
        <dbReference type="Proteomes" id="UP000261087"/>
    </source>
</evidence>
<dbReference type="RefSeq" id="WP_117604814.1">
    <property type="nucleotide sequence ID" value="NZ_CAUWNQ010000076.1"/>
</dbReference>
<accession>A0A3E5FS36</accession>